<protein>
    <submittedName>
        <fullName evidence="1">Nucleotidyl transferase AbiEii/AbiGii toxin family protein</fullName>
    </submittedName>
</protein>
<evidence type="ECO:0000313" key="2">
    <source>
        <dbReference type="Proteomes" id="UP000520876"/>
    </source>
</evidence>
<evidence type="ECO:0000313" key="1">
    <source>
        <dbReference type="EMBL" id="NYT73751.1"/>
    </source>
</evidence>
<organism evidence="1 2">
    <name type="scientific">Vreelandella sedimenti</name>
    <dbReference type="NCBI Taxonomy" id="2729618"/>
    <lineage>
        <taxon>Bacteria</taxon>
        <taxon>Pseudomonadati</taxon>
        <taxon>Pseudomonadota</taxon>
        <taxon>Gammaproteobacteria</taxon>
        <taxon>Oceanospirillales</taxon>
        <taxon>Halomonadaceae</taxon>
        <taxon>Vreelandella</taxon>
    </lineage>
</organism>
<sequence>MHSKAAHHKRIVSILQKLNGTLLADTHCVFAGGTAIALQMNDFRLSTDIAFLCSSQEGYRQLRGLVGQYSMTGLSALFDETAPS</sequence>
<dbReference type="EMBL" id="JACCGK010000013">
    <property type="protein sequence ID" value="NYT73751.1"/>
    <property type="molecule type" value="Genomic_DNA"/>
</dbReference>
<dbReference type="GO" id="GO:0016740">
    <property type="term" value="F:transferase activity"/>
    <property type="evidence" value="ECO:0007669"/>
    <property type="project" value="UniProtKB-KW"/>
</dbReference>
<reference evidence="1 2" key="1">
    <citation type="submission" date="2020-07" db="EMBL/GenBank/DDBJ databases">
        <title>Halomonas sp. QX-2 draft genome sequence.</title>
        <authorList>
            <person name="Qiu X."/>
        </authorList>
    </citation>
    <scope>NUCLEOTIDE SEQUENCE [LARGE SCALE GENOMIC DNA]</scope>
    <source>
        <strain evidence="1 2">QX-2</strain>
    </source>
</reference>
<dbReference type="RefSeq" id="WP_180093521.1">
    <property type="nucleotide sequence ID" value="NZ_JACCGK010000013.1"/>
</dbReference>
<dbReference type="Proteomes" id="UP000520876">
    <property type="component" value="Unassembled WGS sequence"/>
</dbReference>
<gene>
    <name evidence="1" type="ORF">HZU72_15140</name>
</gene>
<comment type="caution">
    <text evidence="1">The sequence shown here is derived from an EMBL/GenBank/DDBJ whole genome shotgun (WGS) entry which is preliminary data.</text>
</comment>
<accession>A0A7Z0N9K3</accession>
<keyword evidence="1" id="KW-0808">Transferase</keyword>
<dbReference type="Pfam" id="PF08843">
    <property type="entry name" value="AbiEii"/>
    <property type="match status" value="1"/>
</dbReference>
<dbReference type="AlphaFoldDB" id="A0A7Z0N9K3"/>
<proteinExistence type="predicted"/>
<name>A0A7Z0N9K3_9GAMM</name>
<dbReference type="InterPro" id="IPR014942">
    <property type="entry name" value="AbiEii"/>
</dbReference>
<dbReference type="Gene3D" id="3.10.450.620">
    <property type="entry name" value="JHP933, nucleotidyltransferase-like core domain"/>
    <property type="match status" value="1"/>
</dbReference>
<keyword evidence="2" id="KW-1185">Reference proteome</keyword>